<dbReference type="PANTHER" id="PTHR30093:SF44">
    <property type="entry name" value="TYPE II SECRETION SYSTEM CORE PROTEIN G"/>
    <property type="match status" value="1"/>
</dbReference>
<dbReference type="EMBL" id="MEZK01000020">
    <property type="protein sequence ID" value="OGD62564.1"/>
    <property type="molecule type" value="Genomic_DNA"/>
</dbReference>
<evidence type="ECO:0000313" key="8">
    <source>
        <dbReference type="Proteomes" id="UP000177006"/>
    </source>
</evidence>
<comment type="subcellular location">
    <subcellularLocation>
        <location evidence="1">Membrane</location>
        <topology evidence="1">Single-pass membrane protein</topology>
    </subcellularLocation>
</comment>
<dbReference type="InterPro" id="IPR000983">
    <property type="entry name" value="Bac_GSPG_pilin"/>
</dbReference>
<dbReference type="Proteomes" id="UP000177006">
    <property type="component" value="Unassembled WGS sequence"/>
</dbReference>
<organism evidence="7 8">
    <name type="scientific">Candidatus Beckwithbacteria bacterium RBG_13_42_9</name>
    <dbReference type="NCBI Taxonomy" id="1797457"/>
    <lineage>
        <taxon>Bacteria</taxon>
        <taxon>Candidatus Beckwithiibacteriota</taxon>
    </lineage>
</organism>
<dbReference type="AlphaFoldDB" id="A0A1F5E5N2"/>
<dbReference type="InterPro" id="IPR045584">
    <property type="entry name" value="Pilin-like"/>
</dbReference>
<accession>A0A1F5E5N2</accession>
<comment type="caution">
    <text evidence="7">The sequence shown here is derived from an EMBL/GenBank/DDBJ whole genome shotgun (WGS) entry which is preliminary data.</text>
</comment>
<evidence type="ECO:0000256" key="3">
    <source>
        <dbReference type="ARBA" id="ARBA00022692"/>
    </source>
</evidence>
<sequence>MKKKLQVTSYRLQVGRNLGFTLLELLVVIAIIAILVALGTVSYSTAQKRSRDSRVHSDIKEIQNALESYYSINSSSYPVTASIGDLDSETYFSSASRPKDPKTGNDYPNYASDGTSYCLCSNALEIAGTGNASDDDCTFAAAGNYFCVKNLQ</sequence>
<evidence type="ECO:0000256" key="6">
    <source>
        <dbReference type="SAM" id="Phobius"/>
    </source>
</evidence>
<dbReference type="InterPro" id="IPR012902">
    <property type="entry name" value="N_methyl_site"/>
</dbReference>
<reference evidence="7 8" key="1">
    <citation type="journal article" date="2016" name="Nat. Commun.">
        <title>Thousands of microbial genomes shed light on interconnected biogeochemical processes in an aquifer system.</title>
        <authorList>
            <person name="Anantharaman K."/>
            <person name="Brown C.T."/>
            <person name="Hug L.A."/>
            <person name="Sharon I."/>
            <person name="Castelle C.J."/>
            <person name="Probst A.J."/>
            <person name="Thomas B.C."/>
            <person name="Singh A."/>
            <person name="Wilkins M.J."/>
            <person name="Karaoz U."/>
            <person name="Brodie E.L."/>
            <person name="Williams K.H."/>
            <person name="Hubbard S.S."/>
            <person name="Banfield J.F."/>
        </authorList>
    </citation>
    <scope>NUCLEOTIDE SEQUENCE [LARGE SCALE GENOMIC DNA]</scope>
</reference>
<dbReference type="Pfam" id="PF07963">
    <property type="entry name" value="N_methyl"/>
    <property type="match status" value="1"/>
</dbReference>
<dbReference type="NCBIfam" id="TIGR02532">
    <property type="entry name" value="IV_pilin_GFxxxE"/>
    <property type="match status" value="1"/>
</dbReference>
<keyword evidence="4 6" id="KW-1133">Transmembrane helix</keyword>
<proteinExistence type="predicted"/>
<evidence type="ECO:0000256" key="5">
    <source>
        <dbReference type="ARBA" id="ARBA00023136"/>
    </source>
</evidence>
<dbReference type="PRINTS" id="PR00813">
    <property type="entry name" value="BCTERIALGSPG"/>
</dbReference>
<dbReference type="STRING" id="1797457.A2160_05985"/>
<keyword evidence="5 6" id="KW-0472">Membrane</keyword>
<feature type="transmembrane region" description="Helical" evidence="6">
    <location>
        <begin position="20"/>
        <end position="41"/>
    </location>
</feature>
<keyword evidence="2" id="KW-0488">Methylation</keyword>
<dbReference type="GO" id="GO:0015628">
    <property type="term" value="P:protein secretion by the type II secretion system"/>
    <property type="evidence" value="ECO:0007669"/>
    <property type="project" value="InterPro"/>
</dbReference>
<evidence type="ECO:0000256" key="2">
    <source>
        <dbReference type="ARBA" id="ARBA00022481"/>
    </source>
</evidence>
<evidence type="ECO:0000256" key="1">
    <source>
        <dbReference type="ARBA" id="ARBA00004167"/>
    </source>
</evidence>
<protein>
    <recommendedName>
        <fullName evidence="9">Type II secretion system protein GspG C-terminal domain-containing protein</fullName>
    </recommendedName>
</protein>
<evidence type="ECO:0008006" key="9">
    <source>
        <dbReference type="Google" id="ProtNLM"/>
    </source>
</evidence>
<dbReference type="Gene3D" id="3.30.700.10">
    <property type="entry name" value="Glycoprotein, Type 4 Pilin"/>
    <property type="match status" value="1"/>
</dbReference>
<dbReference type="PANTHER" id="PTHR30093">
    <property type="entry name" value="GENERAL SECRETION PATHWAY PROTEIN G"/>
    <property type="match status" value="1"/>
</dbReference>
<evidence type="ECO:0000256" key="4">
    <source>
        <dbReference type="ARBA" id="ARBA00022989"/>
    </source>
</evidence>
<evidence type="ECO:0000313" key="7">
    <source>
        <dbReference type="EMBL" id="OGD62564.1"/>
    </source>
</evidence>
<dbReference type="GO" id="GO:0016020">
    <property type="term" value="C:membrane"/>
    <property type="evidence" value="ECO:0007669"/>
    <property type="project" value="UniProtKB-SubCell"/>
</dbReference>
<gene>
    <name evidence="7" type="ORF">A2160_05985</name>
</gene>
<dbReference type="SUPFAM" id="SSF54523">
    <property type="entry name" value="Pili subunits"/>
    <property type="match status" value="1"/>
</dbReference>
<dbReference type="GO" id="GO:0015627">
    <property type="term" value="C:type II protein secretion system complex"/>
    <property type="evidence" value="ECO:0007669"/>
    <property type="project" value="InterPro"/>
</dbReference>
<name>A0A1F5E5N2_9BACT</name>
<keyword evidence="3 6" id="KW-0812">Transmembrane</keyword>